<evidence type="ECO:0000256" key="6">
    <source>
        <dbReference type="SAM" id="Phobius"/>
    </source>
</evidence>
<keyword evidence="2 6" id="KW-0812">Transmembrane</keyword>
<dbReference type="Proteomes" id="UP001500909">
    <property type="component" value="Unassembled WGS sequence"/>
</dbReference>
<reference evidence="9 10" key="1">
    <citation type="journal article" date="2019" name="Int. J. Syst. Evol. Microbiol.">
        <title>The Global Catalogue of Microorganisms (GCM) 10K type strain sequencing project: providing services to taxonomists for standard genome sequencing and annotation.</title>
        <authorList>
            <consortium name="The Broad Institute Genomics Platform"/>
            <consortium name="The Broad Institute Genome Sequencing Center for Infectious Disease"/>
            <person name="Wu L."/>
            <person name="Ma J."/>
        </authorList>
    </citation>
    <scope>NUCLEOTIDE SEQUENCE [LARGE SCALE GENOMIC DNA]</scope>
    <source>
        <strain evidence="9 10">JCM 4805</strain>
    </source>
</reference>
<dbReference type="InterPro" id="IPR027417">
    <property type="entry name" value="P-loop_NTPase"/>
</dbReference>
<comment type="subcellular location">
    <subcellularLocation>
        <location evidence="1">Cell membrane</location>
        <topology evidence="1">Multi-pass membrane protein</topology>
    </subcellularLocation>
</comment>
<dbReference type="InterPro" id="IPR036640">
    <property type="entry name" value="ABC1_TM_sf"/>
</dbReference>
<feature type="transmembrane region" description="Helical" evidence="6">
    <location>
        <begin position="253"/>
        <end position="274"/>
    </location>
</feature>
<feature type="transmembrane region" description="Helical" evidence="6">
    <location>
        <begin position="68"/>
        <end position="86"/>
    </location>
</feature>
<sequence length="850" mass="88635">MQIRDLPHPDPGVPDVRTGGRFLVWLYRRQLGGQLKAMAWGLVHTGAVASFPLPVGIAVQAVADRSGARLALAGGLLMLLGVLVAVGDTMLHRAAVTNWITAVARIQQLLARKTAELGSALTRRVAAGEVVAVSTGDLEKIGWFVEAISRFSAAALTSIGVCVALVIYQPTLGVVVAVGVPVVALAVLPLLPRATRRADEQREKAGYATELASDTVAGLRVLRGIGGEELFLGRYRTASQDVRKAAVRSARMWSLISAVQVALPGLLLIAVVWYGAQLALDGRIEVGALVTMYSAVTFLLYPLQHFEEIAQAYSFSRPSAKRAARVLALSRPVDGRITDHAPLGGDLYDPTTGLLAPAGRFTAVVCGDPDAAGRLAERLGGHPASATDVEEDVNGNVGEDTVGSVAPVGLVDAVGPMDAVDAVDAVDPVDTVDVVNYMAKETAKADETVQGGTRARAAARVAEGTRARGVEGAQEAVSPGTDSAEDVSSRPGSAEEVVSLRREPAEEAVSSHREPAEEIASSATESAAPAMATSSPLPSVQLGGIALDDVPRDAARQAVLVQDKDPVLLSGTLQELFDVPSSGAVTARQALAAAQCDDVLAALAQAGTGETDDPMRSRLTERGRSLSGGQRQRLALARSLVTDPEVLVLDEPTSAVDSHTEARIADGLRALRDGRTTVVLTSSPLVLDRADQVVFLPDGKVVAVGPHRELLRSNPAYHAVVTRETDEERARKGATGSPLQDGPGATDRNSAATPRQDDPGTPRQDSSGTTRRGGPGATGRHGSPAAPADVPRDGPDDRPDGRPDGSPGGPPDSRPDGRPDDRPEGLLQKTDDSSPTRARMGTLETIEETA</sequence>
<evidence type="ECO:0000259" key="7">
    <source>
        <dbReference type="PROSITE" id="PS50893"/>
    </source>
</evidence>
<evidence type="ECO:0000256" key="2">
    <source>
        <dbReference type="ARBA" id="ARBA00022692"/>
    </source>
</evidence>
<feature type="compositionally biased region" description="Low complexity" evidence="5">
    <location>
        <begin position="518"/>
        <end position="538"/>
    </location>
</feature>
<evidence type="ECO:0000313" key="9">
    <source>
        <dbReference type="EMBL" id="GAA0494201.1"/>
    </source>
</evidence>
<feature type="transmembrane region" description="Helical" evidence="6">
    <location>
        <begin position="174"/>
        <end position="192"/>
    </location>
</feature>
<dbReference type="SUPFAM" id="SSF90123">
    <property type="entry name" value="ABC transporter transmembrane region"/>
    <property type="match status" value="1"/>
</dbReference>
<dbReference type="Gene3D" id="3.40.50.300">
    <property type="entry name" value="P-loop containing nucleotide triphosphate hydrolases"/>
    <property type="match status" value="1"/>
</dbReference>
<dbReference type="PANTHER" id="PTHR43394:SF1">
    <property type="entry name" value="ATP-BINDING CASSETTE SUB-FAMILY B MEMBER 10, MITOCHONDRIAL"/>
    <property type="match status" value="1"/>
</dbReference>
<dbReference type="Pfam" id="PF00005">
    <property type="entry name" value="ABC_tran"/>
    <property type="match status" value="1"/>
</dbReference>
<feature type="compositionally biased region" description="Basic and acidic residues" evidence="5">
    <location>
        <begin position="721"/>
        <end position="731"/>
    </location>
</feature>
<dbReference type="EMBL" id="BAAABY010000054">
    <property type="protein sequence ID" value="GAA0494201.1"/>
    <property type="molecule type" value="Genomic_DNA"/>
</dbReference>
<name>A0ABN1BBR7_9ACTN</name>
<feature type="region of interest" description="Disordered" evidence="5">
    <location>
        <begin position="721"/>
        <end position="850"/>
    </location>
</feature>
<feature type="compositionally biased region" description="Basic and acidic residues" evidence="5">
    <location>
        <begin position="790"/>
        <end position="803"/>
    </location>
</feature>
<dbReference type="InterPro" id="IPR039421">
    <property type="entry name" value="Type_1_exporter"/>
</dbReference>
<dbReference type="PROSITE" id="PS00211">
    <property type="entry name" value="ABC_TRANSPORTER_1"/>
    <property type="match status" value="1"/>
</dbReference>
<evidence type="ECO:0000256" key="3">
    <source>
        <dbReference type="ARBA" id="ARBA00022989"/>
    </source>
</evidence>
<gene>
    <name evidence="9" type="ORF">GCM10010361_69360</name>
</gene>
<organism evidence="9 10">
    <name type="scientific">Streptomyces olivaceiscleroticus</name>
    <dbReference type="NCBI Taxonomy" id="68245"/>
    <lineage>
        <taxon>Bacteria</taxon>
        <taxon>Bacillati</taxon>
        <taxon>Actinomycetota</taxon>
        <taxon>Actinomycetes</taxon>
        <taxon>Kitasatosporales</taxon>
        <taxon>Streptomycetaceae</taxon>
        <taxon>Streptomyces</taxon>
    </lineage>
</organism>
<dbReference type="PROSITE" id="PS50929">
    <property type="entry name" value="ABC_TM1F"/>
    <property type="match status" value="1"/>
</dbReference>
<dbReference type="RefSeq" id="WP_346099447.1">
    <property type="nucleotide sequence ID" value="NZ_BAAABY010000054.1"/>
</dbReference>
<feature type="compositionally biased region" description="Basic and acidic residues" evidence="5">
    <location>
        <begin position="498"/>
        <end position="516"/>
    </location>
</feature>
<keyword evidence="3 6" id="KW-1133">Transmembrane helix</keyword>
<evidence type="ECO:0000259" key="8">
    <source>
        <dbReference type="PROSITE" id="PS50929"/>
    </source>
</evidence>
<dbReference type="SUPFAM" id="SSF52540">
    <property type="entry name" value="P-loop containing nucleoside triphosphate hydrolases"/>
    <property type="match status" value="1"/>
</dbReference>
<proteinExistence type="predicted"/>
<evidence type="ECO:0008006" key="11">
    <source>
        <dbReference type="Google" id="ProtNLM"/>
    </source>
</evidence>
<feature type="domain" description="ABC transporter" evidence="7">
    <location>
        <begin position="429"/>
        <end position="723"/>
    </location>
</feature>
<keyword evidence="4 6" id="KW-0472">Membrane</keyword>
<evidence type="ECO:0000256" key="4">
    <source>
        <dbReference type="ARBA" id="ARBA00023136"/>
    </source>
</evidence>
<accession>A0ABN1BBR7</accession>
<feature type="transmembrane region" description="Helical" evidence="6">
    <location>
        <begin position="37"/>
        <end position="62"/>
    </location>
</feature>
<feature type="region of interest" description="Disordered" evidence="5">
    <location>
        <begin position="461"/>
        <end position="538"/>
    </location>
</feature>
<dbReference type="Pfam" id="PF00664">
    <property type="entry name" value="ABC_membrane"/>
    <property type="match status" value="1"/>
</dbReference>
<protein>
    <recommendedName>
        <fullName evidence="11">ABC transporter permease</fullName>
    </recommendedName>
</protein>
<dbReference type="InterPro" id="IPR017871">
    <property type="entry name" value="ABC_transporter-like_CS"/>
</dbReference>
<dbReference type="CDD" id="cd07346">
    <property type="entry name" value="ABC_6TM_exporters"/>
    <property type="match status" value="1"/>
</dbReference>
<evidence type="ECO:0000256" key="5">
    <source>
        <dbReference type="SAM" id="MobiDB-lite"/>
    </source>
</evidence>
<feature type="compositionally biased region" description="Basic and acidic residues" evidence="5">
    <location>
        <begin position="813"/>
        <end position="834"/>
    </location>
</feature>
<dbReference type="PROSITE" id="PS50893">
    <property type="entry name" value="ABC_TRANSPORTER_2"/>
    <property type="match status" value="1"/>
</dbReference>
<evidence type="ECO:0000256" key="1">
    <source>
        <dbReference type="ARBA" id="ARBA00004651"/>
    </source>
</evidence>
<evidence type="ECO:0000313" key="10">
    <source>
        <dbReference type="Proteomes" id="UP001500909"/>
    </source>
</evidence>
<dbReference type="PANTHER" id="PTHR43394">
    <property type="entry name" value="ATP-DEPENDENT PERMEASE MDL1, MITOCHONDRIAL"/>
    <property type="match status" value="1"/>
</dbReference>
<keyword evidence="10" id="KW-1185">Reference proteome</keyword>
<dbReference type="InterPro" id="IPR003439">
    <property type="entry name" value="ABC_transporter-like_ATP-bd"/>
</dbReference>
<dbReference type="InterPro" id="IPR011527">
    <property type="entry name" value="ABC1_TM_dom"/>
</dbReference>
<feature type="transmembrane region" description="Helical" evidence="6">
    <location>
        <begin position="147"/>
        <end position="168"/>
    </location>
</feature>
<feature type="region of interest" description="Disordered" evidence="5">
    <location>
        <begin position="608"/>
        <end position="629"/>
    </location>
</feature>
<dbReference type="Gene3D" id="1.20.1560.10">
    <property type="entry name" value="ABC transporter type 1, transmembrane domain"/>
    <property type="match status" value="1"/>
</dbReference>
<feature type="domain" description="ABC transmembrane type-1" evidence="8">
    <location>
        <begin position="37"/>
        <end position="306"/>
    </location>
</feature>
<feature type="compositionally biased region" description="Basic and acidic residues" evidence="5">
    <location>
        <begin position="613"/>
        <end position="624"/>
    </location>
</feature>
<comment type="caution">
    <text evidence="9">The sequence shown here is derived from an EMBL/GenBank/DDBJ whole genome shotgun (WGS) entry which is preliminary data.</text>
</comment>